<feature type="transmembrane region" description="Helical" evidence="6">
    <location>
        <begin position="31"/>
        <end position="48"/>
    </location>
</feature>
<name>A0A371XIZ9_9HYPH</name>
<feature type="transmembrane region" description="Helical" evidence="6">
    <location>
        <begin position="83"/>
        <end position="102"/>
    </location>
</feature>
<dbReference type="CDD" id="cd06581">
    <property type="entry name" value="TM_PBP1_LivM_like"/>
    <property type="match status" value="1"/>
</dbReference>
<gene>
    <name evidence="7" type="ORF">DY251_00095</name>
</gene>
<feature type="transmembrane region" description="Helical" evidence="6">
    <location>
        <begin position="60"/>
        <end position="77"/>
    </location>
</feature>
<dbReference type="RefSeq" id="WP_116621823.1">
    <property type="nucleotide sequence ID" value="NZ_QURN01000001.1"/>
</dbReference>
<comment type="caution">
    <text evidence="7">The sequence shown here is derived from an EMBL/GenBank/DDBJ whole genome shotgun (WGS) entry which is preliminary data.</text>
</comment>
<dbReference type="PANTHER" id="PTHR30482">
    <property type="entry name" value="HIGH-AFFINITY BRANCHED-CHAIN AMINO ACID TRANSPORT SYSTEM PERMEASE"/>
    <property type="match status" value="1"/>
</dbReference>
<dbReference type="GO" id="GO:0005886">
    <property type="term" value="C:plasma membrane"/>
    <property type="evidence" value="ECO:0007669"/>
    <property type="project" value="UniProtKB-SubCell"/>
</dbReference>
<evidence type="ECO:0000256" key="2">
    <source>
        <dbReference type="ARBA" id="ARBA00022475"/>
    </source>
</evidence>
<feature type="transmembrane region" description="Helical" evidence="6">
    <location>
        <begin position="250"/>
        <end position="273"/>
    </location>
</feature>
<evidence type="ECO:0000256" key="5">
    <source>
        <dbReference type="ARBA" id="ARBA00023136"/>
    </source>
</evidence>
<dbReference type="GO" id="GO:0015658">
    <property type="term" value="F:branched-chain amino acid transmembrane transporter activity"/>
    <property type="evidence" value="ECO:0007669"/>
    <property type="project" value="InterPro"/>
</dbReference>
<keyword evidence="3 6" id="KW-0812">Transmembrane</keyword>
<feature type="transmembrane region" description="Helical" evidence="6">
    <location>
        <begin position="164"/>
        <end position="182"/>
    </location>
</feature>
<organism evidence="7 8">
    <name type="scientific">Mesorhizobium denitrificans</name>
    <dbReference type="NCBI Taxonomy" id="2294114"/>
    <lineage>
        <taxon>Bacteria</taxon>
        <taxon>Pseudomonadati</taxon>
        <taxon>Pseudomonadota</taxon>
        <taxon>Alphaproteobacteria</taxon>
        <taxon>Hyphomicrobiales</taxon>
        <taxon>Phyllobacteriaceae</taxon>
        <taxon>Mesorhizobium</taxon>
    </lineage>
</organism>
<feature type="transmembrane region" description="Helical" evidence="6">
    <location>
        <begin position="109"/>
        <end position="129"/>
    </location>
</feature>
<evidence type="ECO:0000256" key="6">
    <source>
        <dbReference type="SAM" id="Phobius"/>
    </source>
</evidence>
<keyword evidence="4 6" id="KW-1133">Transmembrane helix</keyword>
<evidence type="ECO:0000256" key="3">
    <source>
        <dbReference type="ARBA" id="ARBA00022692"/>
    </source>
</evidence>
<feature type="transmembrane region" description="Helical" evidence="6">
    <location>
        <begin position="293"/>
        <end position="313"/>
    </location>
</feature>
<evidence type="ECO:0000256" key="1">
    <source>
        <dbReference type="ARBA" id="ARBA00004651"/>
    </source>
</evidence>
<feature type="transmembrane region" description="Helical" evidence="6">
    <location>
        <begin position="203"/>
        <end position="221"/>
    </location>
</feature>
<dbReference type="AlphaFoldDB" id="A0A371XIZ9"/>
<evidence type="ECO:0000313" key="8">
    <source>
        <dbReference type="Proteomes" id="UP000262379"/>
    </source>
</evidence>
<sequence>MNIGKQIILHIAVIALLAALDYVLPAYHQGVFSRIMVLAVFAMGYNLLFGYTGLLSLGHAMFFAAGLYGAGLTVYHLGWALPLAFVAGVGCAAVLALAIGLLALRTTGVAFMIVTMMFAQVLYLATLYFGQWTRGDEGIVLPQPTRLVEFAGLHFDFSNPVTRYYAALVLFAAVLLITLGIVRSRFGRVLIAIRENEDRTRMLGYNVFANKLAAVVISGAISGASGAAYALLFGYVGSTFASVQYSILPLLWVLLGGASTTLGPLLGTVLMYYLVDFSSDVLARAVPDWNFSYLGVVGIALIVLVLFFPKGIFGTIRAHWARWLP</sequence>
<keyword evidence="5 6" id="KW-0472">Membrane</keyword>
<keyword evidence="2" id="KW-1003">Cell membrane</keyword>
<evidence type="ECO:0000313" key="7">
    <source>
        <dbReference type="EMBL" id="RFC69202.1"/>
    </source>
</evidence>
<dbReference type="Pfam" id="PF02653">
    <property type="entry name" value="BPD_transp_2"/>
    <property type="match status" value="1"/>
</dbReference>
<evidence type="ECO:0000256" key="4">
    <source>
        <dbReference type="ARBA" id="ARBA00022989"/>
    </source>
</evidence>
<feature type="transmembrane region" description="Helical" evidence="6">
    <location>
        <begin position="227"/>
        <end position="243"/>
    </location>
</feature>
<dbReference type="InterPro" id="IPR043428">
    <property type="entry name" value="LivM-like"/>
</dbReference>
<dbReference type="Proteomes" id="UP000262379">
    <property type="component" value="Unassembled WGS sequence"/>
</dbReference>
<reference evidence="8" key="1">
    <citation type="submission" date="2018-08" db="EMBL/GenBank/DDBJ databases">
        <authorList>
            <person name="Im W.T."/>
        </authorList>
    </citation>
    <scope>NUCLEOTIDE SEQUENCE [LARGE SCALE GENOMIC DNA]</scope>
    <source>
        <strain evidence="8">LA-28</strain>
    </source>
</reference>
<feature type="transmembrane region" description="Helical" evidence="6">
    <location>
        <begin position="7"/>
        <end position="25"/>
    </location>
</feature>
<keyword evidence="8" id="KW-1185">Reference proteome</keyword>
<dbReference type="InterPro" id="IPR001851">
    <property type="entry name" value="ABC_transp_permease"/>
</dbReference>
<comment type="subcellular location">
    <subcellularLocation>
        <location evidence="1">Cell membrane</location>
        <topology evidence="1">Multi-pass membrane protein</topology>
    </subcellularLocation>
</comment>
<dbReference type="PANTHER" id="PTHR30482:SF17">
    <property type="entry name" value="ABC TRANSPORTER ATP-BINDING PROTEIN"/>
    <property type="match status" value="1"/>
</dbReference>
<dbReference type="EMBL" id="QURN01000001">
    <property type="protein sequence ID" value="RFC69202.1"/>
    <property type="molecule type" value="Genomic_DNA"/>
</dbReference>
<protein>
    <submittedName>
        <fullName evidence="7">Branched-chain amino acid ABC transporter permease</fullName>
    </submittedName>
</protein>
<proteinExistence type="predicted"/>
<accession>A0A371XIZ9</accession>